<reference evidence="2" key="1">
    <citation type="submission" date="2022-10" db="EMBL/GenBank/DDBJ databases">
        <title>Genome sequences of endogenous nimaviruses in decapod crustaceans.</title>
        <authorList>
            <person name="Kawato S."/>
            <person name="Nozaki R."/>
            <person name="Kondo H."/>
            <person name="Hirono I."/>
        </authorList>
    </citation>
    <scope>NUCLEOTIDE SEQUENCE</scope>
    <source>
        <strain evidence="2">Lva-Nima_1</strain>
    </source>
</reference>
<evidence type="ECO:0000313" key="2">
    <source>
        <dbReference type="EMBL" id="BDT62161.1"/>
    </source>
</evidence>
<feature type="region of interest" description="Disordered" evidence="1">
    <location>
        <begin position="83"/>
        <end position="103"/>
    </location>
</feature>
<proteinExistence type="predicted"/>
<accession>A0A9C7BLS4</accession>
<name>A0A9C7BLS4_9VIRU</name>
<evidence type="ECO:0000256" key="1">
    <source>
        <dbReference type="SAM" id="MobiDB-lite"/>
    </source>
</evidence>
<protein>
    <submittedName>
        <fullName evidence="2">Uncharacterized protein</fullName>
    </submittedName>
</protein>
<sequence length="129" mass="14926">MRRVAHTVDLILLYLKKIYDIELQNSYLVSPTGYKVLLYKSSSVVTDGGNNNNNNNNTRSNYNNVSLMDVWISTARSETLRFFKESPKDDDDDPDSSHYHSPTISDFNRGINKTLNICLNRVRYIPQLY</sequence>
<dbReference type="EMBL" id="LC738872">
    <property type="protein sequence ID" value="BDT62161.1"/>
    <property type="molecule type" value="Genomic_DNA"/>
</dbReference>
<organism evidence="2">
    <name type="scientific">Litopenaeus vannamei majanivirus Nimav-1_LVa</name>
    <dbReference type="NCBI Taxonomy" id="2984273"/>
    <lineage>
        <taxon>Viruses</taxon>
        <taxon>Viruses incertae sedis</taxon>
        <taxon>Naldaviricetes</taxon>
        <taxon>Nimaviridae</taxon>
    </lineage>
</organism>